<evidence type="ECO:0000313" key="2">
    <source>
        <dbReference type="Proteomes" id="UP000319731"/>
    </source>
</evidence>
<comment type="caution">
    <text evidence="1">The sequence shown here is derived from an EMBL/GenBank/DDBJ whole genome shotgun (WGS) entry which is preliminary data.</text>
</comment>
<sequence length="357" mass="41240">MVTEPMTSSKKHCVLVFPANGCMGYDMCRELCEGAKKEHLEEVYAVCCSSEGKWVHKLKDLGKKCKVICLDKPTDMDCWKKHVTHKVDCMMLCTDPSAMRHMKSKMAEDHADMAKAMECAVEMCHHLNCKCMVETTAYCADDSKYKMWHYIHKCIEKAAEKHFKGHCCTMYHNMMFECIMMNREEIRQERKLSWPVSHNAECCPMSMCDIGCCCIDGMRECMKEMESGSASGVMASVMQTTGMATTSKKHMKYHLTGRDKMTPQEMMDMMSQNLGHGYEFKKCDESHWKKMVQDHLCSMEIEMALECFQMMDDGKMKHCTNDMKKLTDHEPMRMSDWIRKHQHEFGPGASAQSSMMM</sequence>
<dbReference type="InterPro" id="IPR051604">
    <property type="entry name" value="Ergot_Alk_Oxidoreductase"/>
</dbReference>
<dbReference type="AlphaFoldDB" id="A0A507CCU8"/>
<dbReference type="PANTHER" id="PTHR43162:SF1">
    <property type="entry name" value="PRESTALK A DIFFERENTIATION PROTEIN A"/>
    <property type="match status" value="1"/>
</dbReference>
<dbReference type="GeneID" id="42002272"/>
<keyword evidence="2" id="KW-1185">Reference proteome</keyword>
<gene>
    <name evidence="1" type="ORF">SmJEL517_g01047</name>
</gene>
<name>A0A507CCU8_9FUNG</name>
<protein>
    <submittedName>
        <fullName evidence="1">Uncharacterized protein</fullName>
    </submittedName>
</protein>
<dbReference type="Proteomes" id="UP000319731">
    <property type="component" value="Unassembled WGS sequence"/>
</dbReference>
<dbReference type="OrthoDB" id="2101222at2759"/>
<dbReference type="PANTHER" id="PTHR43162">
    <property type="match status" value="1"/>
</dbReference>
<dbReference type="RefSeq" id="XP_031027070.1">
    <property type="nucleotide sequence ID" value="XM_031166975.1"/>
</dbReference>
<proteinExistence type="predicted"/>
<evidence type="ECO:0000313" key="1">
    <source>
        <dbReference type="EMBL" id="TPX36999.1"/>
    </source>
</evidence>
<organism evidence="1 2">
    <name type="scientific">Synchytrium microbalum</name>
    <dbReference type="NCBI Taxonomy" id="1806994"/>
    <lineage>
        <taxon>Eukaryota</taxon>
        <taxon>Fungi</taxon>
        <taxon>Fungi incertae sedis</taxon>
        <taxon>Chytridiomycota</taxon>
        <taxon>Chytridiomycota incertae sedis</taxon>
        <taxon>Chytridiomycetes</taxon>
        <taxon>Synchytriales</taxon>
        <taxon>Synchytriaceae</taxon>
        <taxon>Synchytrium</taxon>
    </lineage>
</organism>
<dbReference type="EMBL" id="QEAO01000003">
    <property type="protein sequence ID" value="TPX36999.1"/>
    <property type="molecule type" value="Genomic_DNA"/>
</dbReference>
<dbReference type="Gene3D" id="3.40.50.720">
    <property type="entry name" value="NAD(P)-binding Rossmann-like Domain"/>
    <property type="match status" value="1"/>
</dbReference>
<reference evidence="1 2" key="1">
    <citation type="journal article" date="2019" name="Sci. Rep.">
        <title>Comparative genomics of chytrid fungi reveal insights into the obligate biotrophic and pathogenic lifestyle of Synchytrium endobioticum.</title>
        <authorList>
            <person name="van de Vossenberg B.T.L.H."/>
            <person name="Warris S."/>
            <person name="Nguyen H.D.T."/>
            <person name="van Gent-Pelzer M.P.E."/>
            <person name="Joly D.L."/>
            <person name="van de Geest H.C."/>
            <person name="Bonants P.J.M."/>
            <person name="Smith D.S."/>
            <person name="Levesque C.A."/>
            <person name="van der Lee T.A.J."/>
        </authorList>
    </citation>
    <scope>NUCLEOTIDE SEQUENCE [LARGE SCALE GENOMIC DNA]</scope>
    <source>
        <strain evidence="1 2">JEL517</strain>
    </source>
</reference>
<accession>A0A507CCU8</accession>